<dbReference type="EMBL" id="CP116341">
    <property type="protein sequence ID" value="WOV85014.1"/>
    <property type="molecule type" value="Genomic_DNA"/>
</dbReference>
<reference evidence="1 2" key="1">
    <citation type="submission" date="2023-01" db="EMBL/GenBank/DDBJ databases">
        <title>Sporosarcina sp. nov., isolated from Korean tranditional fermented seafood 'Jeotgal'.</title>
        <authorList>
            <person name="Yang A.-I."/>
        </authorList>
    </citation>
    <scope>NUCLEOTIDE SEQUENCE [LARGE SCALE GENOMIC DNA]</scope>
    <source>
        <strain evidence="1 2">B2O-1</strain>
    </source>
</reference>
<protein>
    <submittedName>
        <fullName evidence="1">Uncharacterized protein</fullName>
    </submittedName>
</protein>
<evidence type="ECO:0000313" key="2">
    <source>
        <dbReference type="Proteomes" id="UP001303532"/>
    </source>
</evidence>
<proteinExistence type="predicted"/>
<accession>A0ABZ0KX87</accession>
<gene>
    <name evidence="1" type="ORF">PGH26_03540</name>
</gene>
<sequence length="172" mass="20513">MVLNEKAQTEFVKFIELVDVKKEFIFNNKKELTKVFSYLFVVNSLRNRVETKRFFNTEFNMTFSLLLESSFALFTGQCRSALLMLRSAQEANFKFVLERERELMIMEKTSENFEDLDYRFSETYKKFSKDIKGCVDENRYQEYYKTIDRNLTFYKKLSGVVHSGVKVLPVLI</sequence>
<dbReference type="Proteomes" id="UP001303532">
    <property type="component" value="Chromosome"/>
</dbReference>
<organism evidence="1 2">
    <name type="scientific">Sporosarcina jeotgali</name>
    <dbReference type="NCBI Taxonomy" id="3020056"/>
    <lineage>
        <taxon>Bacteria</taxon>
        <taxon>Bacillati</taxon>
        <taxon>Bacillota</taxon>
        <taxon>Bacilli</taxon>
        <taxon>Bacillales</taxon>
        <taxon>Caryophanaceae</taxon>
        <taxon>Sporosarcina</taxon>
    </lineage>
</organism>
<keyword evidence="2" id="KW-1185">Reference proteome</keyword>
<dbReference type="RefSeq" id="WP_323692651.1">
    <property type="nucleotide sequence ID" value="NZ_CP116341.1"/>
</dbReference>
<evidence type="ECO:0000313" key="1">
    <source>
        <dbReference type="EMBL" id="WOV85014.1"/>
    </source>
</evidence>
<name>A0ABZ0KX87_9BACL</name>